<keyword evidence="1" id="KW-0472">Membrane</keyword>
<proteinExistence type="predicted"/>
<dbReference type="EMBL" id="GBRH01268581">
    <property type="protein sequence ID" value="JAD29314.1"/>
    <property type="molecule type" value="Transcribed_RNA"/>
</dbReference>
<dbReference type="AlphaFoldDB" id="A0A0A8YR11"/>
<reference evidence="2" key="1">
    <citation type="submission" date="2014-09" db="EMBL/GenBank/DDBJ databases">
        <authorList>
            <person name="Magalhaes I.L.F."/>
            <person name="Oliveira U."/>
            <person name="Santos F.R."/>
            <person name="Vidigal T.H.D.A."/>
            <person name="Brescovit A.D."/>
            <person name="Santos A.J."/>
        </authorList>
    </citation>
    <scope>NUCLEOTIDE SEQUENCE</scope>
    <source>
        <tissue evidence="2">Shoot tissue taken approximately 20 cm above the soil surface</tissue>
    </source>
</reference>
<keyword evidence="1" id="KW-0812">Transmembrane</keyword>
<protein>
    <submittedName>
        <fullName evidence="2">Uncharacterized protein</fullName>
    </submittedName>
</protein>
<name>A0A0A8YR11_ARUDO</name>
<evidence type="ECO:0000256" key="1">
    <source>
        <dbReference type="SAM" id="Phobius"/>
    </source>
</evidence>
<feature type="transmembrane region" description="Helical" evidence="1">
    <location>
        <begin position="20"/>
        <end position="39"/>
    </location>
</feature>
<keyword evidence="1" id="KW-1133">Transmembrane helix</keyword>
<accession>A0A0A8YR11</accession>
<organism evidence="2">
    <name type="scientific">Arundo donax</name>
    <name type="common">Giant reed</name>
    <name type="synonym">Donax arundinaceus</name>
    <dbReference type="NCBI Taxonomy" id="35708"/>
    <lineage>
        <taxon>Eukaryota</taxon>
        <taxon>Viridiplantae</taxon>
        <taxon>Streptophyta</taxon>
        <taxon>Embryophyta</taxon>
        <taxon>Tracheophyta</taxon>
        <taxon>Spermatophyta</taxon>
        <taxon>Magnoliopsida</taxon>
        <taxon>Liliopsida</taxon>
        <taxon>Poales</taxon>
        <taxon>Poaceae</taxon>
        <taxon>PACMAD clade</taxon>
        <taxon>Arundinoideae</taxon>
        <taxon>Arundineae</taxon>
        <taxon>Arundo</taxon>
    </lineage>
</organism>
<evidence type="ECO:0000313" key="2">
    <source>
        <dbReference type="EMBL" id="JAD29314.1"/>
    </source>
</evidence>
<reference evidence="2" key="2">
    <citation type="journal article" date="2015" name="Data Brief">
        <title>Shoot transcriptome of the giant reed, Arundo donax.</title>
        <authorList>
            <person name="Barrero R.A."/>
            <person name="Guerrero F.D."/>
            <person name="Moolhuijzen P."/>
            <person name="Goolsby J.A."/>
            <person name="Tidwell J."/>
            <person name="Bellgard S.E."/>
            <person name="Bellgard M.I."/>
        </authorList>
    </citation>
    <scope>NUCLEOTIDE SEQUENCE</scope>
    <source>
        <tissue evidence="2">Shoot tissue taken approximately 20 cm above the soil surface</tissue>
    </source>
</reference>
<sequence>MNIRHWIHFSPYISQNNNVFVWSASASQMICNIFISLTCHMMDSSYILILV</sequence>